<dbReference type="GO" id="GO:0055085">
    <property type="term" value="P:transmembrane transport"/>
    <property type="evidence" value="ECO:0007669"/>
    <property type="project" value="InterPro"/>
</dbReference>
<accession>A0A3B0XJG0</accession>
<dbReference type="SUPFAM" id="SSF74653">
    <property type="entry name" value="TolA/TonB C-terminal domain"/>
    <property type="match status" value="1"/>
</dbReference>
<feature type="compositionally biased region" description="Low complexity" evidence="5">
    <location>
        <begin position="184"/>
        <end position="197"/>
    </location>
</feature>
<feature type="compositionally biased region" description="Polar residues" evidence="5">
    <location>
        <begin position="163"/>
        <end position="183"/>
    </location>
</feature>
<comment type="subcellular location">
    <subcellularLocation>
        <location evidence="1">Membrane</location>
        <topology evidence="1">Single-pass membrane protein</topology>
    </subcellularLocation>
</comment>
<protein>
    <submittedName>
        <fullName evidence="8">TonB-like</fullName>
    </submittedName>
</protein>
<feature type="region of interest" description="Disordered" evidence="5">
    <location>
        <begin position="67"/>
        <end position="134"/>
    </location>
</feature>
<dbReference type="EMBL" id="UOFG01000228">
    <property type="protein sequence ID" value="VAW64373.1"/>
    <property type="molecule type" value="Genomic_DNA"/>
</dbReference>
<dbReference type="InterPro" id="IPR006260">
    <property type="entry name" value="TonB/TolA_C"/>
</dbReference>
<evidence type="ECO:0000259" key="7">
    <source>
        <dbReference type="Pfam" id="PF03544"/>
    </source>
</evidence>
<dbReference type="Gene3D" id="3.30.1150.10">
    <property type="match status" value="1"/>
</dbReference>
<feature type="domain" description="TonB C-terminal" evidence="7">
    <location>
        <begin position="264"/>
        <end position="324"/>
    </location>
</feature>
<dbReference type="InterPro" id="IPR037682">
    <property type="entry name" value="TonB_C"/>
</dbReference>
<dbReference type="AlphaFoldDB" id="A0A3B0XJG0"/>
<keyword evidence="3 6" id="KW-1133">Transmembrane helix</keyword>
<evidence type="ECO:0000256" key="1">
    <source>
        <dbReference type="ARBA" id="ARBA00004167"/>
    </source>
</evidence>
<feature type="transmembrane region" description="Helical" evidence="6">
    <location>
        <begin position="25"/>
        <end position="46"/>
    </location>
</feature>
<organism evidence="8">
    <name type="scientific">hydrothermal vent metagenome</name>
    <dbReference type="NCBI Taxonomy" id="652676"/>
    <lineage>
        <taxon>unclassified sequences</taxon>
        <taxon>metagenomes</taxon>
        <taxon>ecological metagenomes</taxon>
    </lineage>
</organism>
<sequence>MSIFRINTWDEPFLPWVQSANDRRFLRILLISIVVFSVFGAIVPFLPTPEPVKKDLKTVSPRLAELIMEKRKLPPPPPPKPVKPKAKPKPKPSPKEKKKPEKKKPAKKPAKKPVKQKKPPKKQKPVKQSAASRDLMLMADDLGDLRDSFDLTEIEDTTLSKTGKTKTQNFGGSPVITSSATAMKSSGGIKSSRLSSSTGGGRLATRRTTKVSSNINTGPSAKPIRKGKSGRAIRPEYEIEQVFQKNKSAIYAIYNRALRKDPSLQGKVVIELTIAPDGKVIKARILSSDLNNPRLEKRLIARVKLFRFKPGNSEKVTVKYPIDFLPS</sequence>
<evidence type="ECO:0000256" key="3">
    <source>
        <dbReference type="ARBA" id="ARBA00022989"/>
    </source>
</evidence>
<keyword evidence="4 6" id="KW-0472">Membrane</keyword>
<dbReference type="NCBIfam" id="TIGR01352">
    <property type="entry name" value="tonB_Cterm"/>
    <property type="match status" value="1"/>
</dbReference>
<dbReference type="GO" id="GO:0016020">
    <property type="term" value="C:membrane"/>
    <property type="evidence" value="ECO:0007669"/>
    <property type="project" value="UniProtKB-SubCell"/>
</dbReference>
<dbReference type="Pfam" id="PF03544">
    <property type="entry name" value="TonB_C"/>
    <property type="match status" value="1"/>
</dbReference>
<evidence type="ECO:0000256" key="4">
    <source>
        <dbReference type="ARBA" id="ARBA00023136"/>
    </source>
</evidence>
<evidence type="ECO:0000313" key="8">
    <source>
        <dbReference type="EMBL" id="VAW64373.1"/>
    </source>
</evidence>
<feature type="compositionally biased region" description="Basic residues" evidence="5">
    <location>
        <begin position="82"/>
        <end position="92"/>
    </location>
</feature>
<dbReference type="NCBIfam" id="NF033768">
    <property type="entry name" value="myxo_SS_tail"/>
    <property type="match status" value="1"/>
</dbReference>
<gene>
    <name evidence="8" type="ORF">MNBD_GAMMA11-3508</name>
</gene>
<evidence type="ECO:0000256" key="2">
    <source>
        <dbReference type="ARBA" id="ARBA00022692"/>
    </source>
</evidence>
<dbReference type="InterPro" id="IPR049806">
    <property type="entry name" value="MasK-like_C"/>
</dbReference>
<evidence type="ECO:0000256" key="5">
    <source>
        <dbReference type="SAM" id="MobiDB-lite"/>
    </source>
</evidence>
<name>A0A3B0XJG0_9ZZZZ</name>
<keyword evidence="2 6" id="KW-0812">Transmembrane</keyword>
<proteinExistence type="predicted"/>
<reference evidence="8" key="1">
    <citation type="submission" date="2018-06" db="EMBL/GenBank/DDBJ databases">
        <authorList>
            <person name="Zhirakovskaya E."/>
        </authorList>
    </citation>
    <scope>NUCLEOTIDE SEQUENCE</scope>
</reference>
<evidence type="ECO:0000256" key="6">
    <source>
        <dbReference type="SAM" id="Phobius"/>
    </source>
</evidence>
<feature type="compositionally biased region" description="Basic residues" evidence="5">
    <location>
        <begin position="100"/>
        <end position="125"/>
    </location>
</feature>
<feature type="region of interest" description="Disordered" evidence="5">
    <location>
        <begin position="163"/>
        <end position="229"/>
    </location>
</feature>